<evidence type="ECO:0000259" key="1">
    <source>
        <dbReference type="Pfam" id="PF01936"/>
    </source>
</evidence>
<proteinExistence type="predicted"/>
<sequence>MDIYCHAMPPNSRPNPPERLIVYVDGFNLYHGLKDRSGRRLLWLDLVNLSRSLRPRSSLVQVKYFTAPILDDPPAASRQARYQRALVARNPGLVEITQGRYQKKARSCRACGASWIQYEEKETDVSIATTMVADAARGVADSALIISADSDLSPAVRTSRLLNSTMFMAAAFPPKRYSAELRNLMPASFSIGLSKLTGAQLPRTVVDPISGRSFSRPSKWT</sequence>
<accession>A0ABY2BR71</accession>
<dbReference type="Gene3D" id="3.40.50.1010">
    <property type="entry name" value="5'-nuclease"/>
    <property type="match status" value="1"/>
</dbReference>
<evidence type="ECO:0000313" key="3">
    <source>
        <dbReference type="Proteomes" id="UP000295818"/>
    </source>
</evidence>
<dbReference type="EMBL" id="SLWM01000003">
    <property type="protein sequence ID" value="TCO27990.1"/>
    <property type="molecule type" value="Genomic_DNA"/>
</dbReference>
<keyword evidence="3" id="KW-1185">Reference proteome</keyword>
<dbReference type="InterPro" id="IPR021139">
    <property type="entry name" value="NYN"/>
</dbReference>
<reference evidence="2 3" key="1">
    <citation type="journal article" date="2015" name="Stand. Genomic Sci.">
        <title>Genomic Encyclopedia of Bacterial and Archaeal Type Strains, Phase III: the genomes of soil and plant-associated and newly described type strains.</title>
        <authorList>
            <person name="Whitman W.B."/>
            <person name="Woyke T."/>
            <person name="Klenk H.P."/>
            <person name="Zhou Y."/>
            <person name="Lilburn T.G."/>
            <person name="Beck B.J."/>
            <person name="De Vos P."/>
            <person name="Vandamme P."/>
            <person name="Eisen J.A."/>
            <person name="Garrity G."/>
            <person name="Hugenholtz P."/>
            <person name="Kyrpides N.C."/>
        </authorList>
    </citation>
    <scope>NUCLEOTIDE SEQUENCE [LARGE SCALE GENOMIC DNA]</scope>
    <source>
        <strain evidence="2 3">VKM Ac-2538</strain>
    </source>
</reference>
<comment type="caution">
    <text evidence="2">The sequence shown here is derived from an EMBL/GenBank/DDBJ whole genome shotgun (WGS) entry which is preliminary data.</text>
</comment>
<feature type="domain" description="NYN" evidence="1">
    <location>
        <begin position="19"/>
        <end position="183"/>
    </location>
</feature>
<gene>
    <name evidence="2" type="ORF">EV644_103695</name>
</gene>
<protein>
    <submittedName>
        <fullName evidence="2">Uncharacterized LabA/DUF88 family protein</fullName>
    </submittedName>
</protein>
<organism evidence="2 3">
    <name type="scientific">Kribbella orskensis</name>
    <dbReference type="NCBI Taxonomy" id="2512216"/>
    <lineage>
        <taxon>Bacteria</taxon>
        <taxon>Bacillati</taxon>
        <taxon>Actinomycetota</taxon>
        <taxon>Actinomycetes</taxon>
        <taxon>Propionibacteriales</taxon>
        <taxon>Kribbellaceae</taxon>
        <taxon>Kribbella</taxon>
    </lineage>
</organism>
<dbReference type="Proteomes" id="UP000295818">
    <property type="component" value="Unassembled WGS sequence"/>
</dbReference>
<name>A0ABY2BR71_9ACTN</name>
<evidence type="ECO:0000313" key="2">
    <source>
        <dbReference type="EMBL" id="TCO27990.1"/>
    </source>
</evidence>
<dbReference type="CDD" id="cd18722">
    <property type="entry name" value="PIN_NicB-like"/>
    <property type="match status" value="1"/>
</dbReference>
<dbReference type="Pfam" id="PF01936">
    <property type="entry name" value="NYN"/>
    <property type="match status" value="1"/>
</dbReference>